<accession>A0A8J6T3H9</accession>
<name>A0A8J6T3H9_9DELT</name>
<dbReference type="Proteomes" id="UP000650524">
    <property type="component" value="Unassembled WGS sequence"/>
</dbReference>
<dbReference type="EMBL" id="JACNJD010000109">
    <property type="protein sequence ID" value="MBC8176197.1"/>
    <property type="molecule type" value="Genomic_DNA"/>
</dbReference>
<evidence type="ECO:0000313" key="2">
    <source>
        <dbReference type="EMBL" id="MBC8176197.1"/>
    </source>
</evidence>
<evidence type="ECO:0000259" key="1">
    <source>
        <dbReference type="Pfam" id="PF04015"/>
    </source>
</evidence>
<gene>
    <name evidence="2" type="ORF">H8E19_02240</name>
</gene>
<organism evidence="2 3">
    <name type="scientific">Candidatus Desulfacyla euxinica</name>
    <dbReference type="NCBI Taxonomy" id="2841693"/>
    <lineage>
        <taxon>Bacteria</taxon>
        <taxon>Deltaproteobacteria</taxon>
        <taxon>Candidatus Desulfacyla</taxon>
    </lineage>
</organism>
<sequence>MKRRTFLKASAVSLASAVLPLGKTKAAPEPPSLKKPVRSGPESTVFLAGVVRGSTEKVFKNAVREAANAATDFSWLSKGDAVFIKPALNSGNRYPATTSPAAIGAMVALLMEKGAGRVIVGDMSGIEHVKLTPEGIRGSSRDLMKACGMADAALGSGAELHFPEEAGWNAFYQDMPASGSNWKGGLMMPKILREVDHIVLMPRCSRHVLAGSTLGLKAAVGYWRTDTRLEYHRDASTFQEKTAEGNTVGTLLQKQRLVLTAADKILTSFGPDKGYVMQPETGLVIASESVVAHDMASLAWLLMNRESVPESEKDTFSDPYESQFIVTIGNHWVVGKLGGWLEALTPEGLTRNDINTIWDDRVLNRAYQVFGGRPEINVKTANPAVPGEVEGRLAEMTTPPVLKG</sequence>
<dbReference type="InterPro" id="IPR007160">
    <property type="entry name" value="DUF362"/>
</dbReference>
<proteinExistence type="predicted"/>
<protein>
    <submittedName>
        <fullName evidence="2">DUF362 domain-containing protein</fullName>
    </submittedName>
</protein>
<evidence type="ECO:0000313" key="3">
    <source>
        <dbReference type="Proteomes" id="UP000650524"/>
    </source>
</evidence>
<feature type="domain" description="DUF362" evidence="1">
    <location>
        <begin position="82"/>
        <end position="298"/>
    </location>
</feature>
<reference evidence="2 3" key="1">
    <citation type="submission" date="2020-08" db="EMBL/GenBank/DDBJ databases">
        <title>Bridging the membrane lipid divide: bacteria of the FCB group superphylum have the potential to synthesize archaeal ether lipids.</title>
        <authorList>
            <person name="Villanueva L."/>
            <person name="Von Meijenfeldt F.A.B."/>
            <person name="Westbye A.B."/>
            <person name="Yadav S."/>
            <person name="Hopmans E.C."/>
            <person name="Dutilh B.E."/>
            <person name="Sinninghe Damste J.S."/>
        </authorList>
    </citation>
    <scope>NUCLEOTIDE SEQUENCE [LARGE SCALE GENOMIC DNA]</scope>
    <source>
        <strain evidence="2">NIOZ-UU27</strain>
    </source>
</reference>
<dbReference type="Pfam" id="PF04015">
    <property type="entry name" value="DUF362"/>
    <property type="match status" value="1"/>
</dbReference>
<comment type="caution">
    <text evidence="2">The sequence shown here is derived from an EMBL/GenBank/DDBJ whole genome shotgun (WGS) entry which is preliminary data.</text>
</comment>
<dbReference type="AlphaFoldDB" id="A0A8J6T3H9"/>